<proteinExistence type="predicted"/>
<dbReference type="AlphaFoldDB" id="A0A318RJA3"/>
<evidence type="ECO:0000313" key="2">
    <source>
        <dbReference type="Proteomes" id="UP000247591"/>
    </source>
</evidence>
<dbReference type="OrthoDB" id="4578477at2"/>
<gene>
    <name evidence="1" type="ORF">DFR67_106326</name>
</gene>
<dbReference type="EMBL" id="QJSP01000006">
    <property type="protein sequence ID" value="PYE17622.1"/>
    <property type="molecule type" value="Genomic_DNA"/>
</dbReference>
<keyword evidence="2" id="KW-1185">Reference proteome</keyword>
<dbReference type="RefSeq" id="WP_110469834.1">
    <property type="nucleotide sequence ID" value="NZ_QJSP01000006.1"/>
</dbReference>
<evidence type="ECO:0000313" key="1">
    <source>
        <dbReference type="EMBL" id="PYE17622.1"/>
    </source>
</evidence>
<accession>A0A318RJA3</accession>
<comment type="caution">
    <text evidence="1">The sequence shown here is derived from an EMBL/GenBank/DDBJ whole genome shotgun (WGS) entry which is preliminary data.</text>
</comment>
<evidence type="ECO:0008006" key="3">
    <source>
        <dbReference type="Google" id="ProtNLM"/>
    </source>
</evidence>
<dbReference type="Proteomes" id="UP000247591">
    <property type="component" value="Unassembled WGS sequence"/>
</dbReference>
<organism evidence="1 2">
    <name type="scientific">Williamsia limnetica</name>
    <dbReference type="NCBI Taxonomy" id="882452"/>
    <lineage>
        <taxon>Bacteria</taxon>
        <taxon>Bacillati</taxon>
        <taxon>Actinomycetota</taxon>
        <taxon>Actinomycetes</taxon>
        <taxon>Mycobacteriales</taxon>
        <taxon>Nocardiaceae</taxon>
        <taxon>Williamsia</taxon>
    </lineage>
</organism>
<protein>
    <recommendedName>
        <fullName evidence="3">Excreted virulence factor EspC (Type VII ESX diderm)</fullName>
    </recommendedName>
</protein>
<sequence>MAPVLRADLEAIRTLATDLGNAATDIRGIDVNRTFAGLLAGLKGSDVAAALTTAEIQIEAALTAVATRVDALAQKNKEAARTVGITDEQYADSISGLLKL</sequence>
<reference evidence="1 2" key="1">
    <citation type="submission" date="2018-06" db="EMBL/GenBank/DDBJ databases">
        <title>Genomic Encyclopedia of Type Strains, Phase IV (KMG-IV): sequencing the most valuable type-strain genomes for metagenomic binning, comparative biology and taxonomic classification.</title>
        <authorList>
            <person name="Goeker M."/>
        </authorList>
    </citation>
    <scope>NUCLEOTIDE SEQUENCE [LARGE SCALE GENOMIC DNA]</scope>
    <source>
        <strain evidence="1 2">DSM 45521</strain>
    </source>
</reference>
<name>A0A318RJA3_WILLI</name>